<sequence>MDFRSAEAEARYDAVVERAAGLVVGLDFDGTLAPIVEDPTEATILPGTGELLVELAESVAALAVITGRPARQVLALGGLEEVGTAVGEHGRVLHVLGQYGNERWSSVERRIVSPQPPRGLSTFELRLPGLLRRHDAAEAYVEDKGLAVGIHTRRLADPRAAFDRLLEPVRSLAGELGLQVEPGRLVIEVRAPGTDKGAAVRRLVDQVGAEAFCFVGDDLGDVAAFEAVHALREEGAVAGLLVCAGSPEEPALRDLADVVVDGPEGVQDFLRRLAADTGVRTG</sequence>
<accession>A0A9P9Z7Q3</accession>
<evidence type="ECO:0000256" key="2">
    <source>
        <dbReference type="ARBA" id="ARBA00001968"/>
    </source>
</evidence>
<evidence type="ECO:0000313" key="5">
    <source>
        <dbReference type="EMBL" id="KAJ1683858.1"/>
    </source>
</evidence>
<dbReference type="InterPro" id="IPR023214">
    <property type="entry name" value="HAD_sf"/>
</dbReference>
<gene>
    <name evidence="5" type="ORF">LUZ63_021003</name>
</gene>
<dbReference type="InterPro" id="IPR036412">
    <property type="entry name" value="HAD-like_sf"/>
</dbReference>
<dbReference type="Gene3D" id="3.40.50.1000">
    <property type="entry name" value="HAD superfamily/HAD-like"/>
    <property type="match status" value="1"/>
</dbReference>
<dbReference type="PANTHER" id="PTHR43768:SF3">
    <property type="entry name" value="TREHALOSE 6-PHOSPHATE PHOSPHATASE"/>
    <property type="match status" value="1"/>
</dbReference>
<evidence type="ECO:0000313" key="6">
    <source>
        <dbReference type="Proteomes" id="UP001151287"/>
    </source>
</evidence>
<dbReference type="AlphaFoldDB" id="A0A9P9Z7Q3"/>
<dbReference type="NCBIfam" id="TIGR00685">
    <property type="entry name" value="T6PP"/>
    <property type="match status" value="1"/>
</dbReference>
<protein>
    <recommendedName>
        <fullName evidence="4">Trehalose 6-phosphate phosphatase</fullName>
        <ecNumber evidence="4">3.1.3.12</ecNumber>
    </recommendedName>
</protein>
<comment type="cofactor">
    <cofactor evidence="2 4">
        <name>a divalent metal cation</name>
        <dbReference type="ChEBI" id="CHEBI:60240"/>
    </cofactor>
</comment>
<dbReference type="GO" id="GO:0005992">
    <property type="term" value="P:trehalose biosynthetic process"/>
    <property type="evidence" value="ECO:0007669"/>
    <property type="project" value="InterPro"/>
</dbReference>
<evidence type="ECO:0000256" key="4">
    <source>
        <dbReference type="RuleBase" id="RU361117"/>
    </source>
</evidence>
<proteinExistence type="inferred from homology"/>
<evidence type="ECO:0000256" key="1">
    <source>
        <dbReference type="ARBA" id="ARBA00000500"/>
    </source>
</evidence>
<comment type="pathway">
    <text evidence="4">Glycan biosynthesis; trehalose biosynthesis.</text>
</comment>
<keyword evidence="3 4" id="KW-0378">Hydrolase</keyword>
<name>A0A9P9Z7Q3_9POAL</name>
<dbReference type="SUPFAM" id="SSF56784">
    <property type="entry name" value="HAD-like"/>
    <property type="match status" value="1"/>
</dbReference>
<keyword evidence="6" id="KW-1185">Reference proteome</keyword>
<dbReference type="EMBL" id="JAMQYH010000097">
    <property type="protein sequence ID" value="KAJ1683858.1"/>
    <property type="molecule type" value="Genomic_DNA"/>
</dbReference>
<dbReference type="OrthoDB" id="411251at2759"/>
<dbReference type="EC" id="3.1.3.12" evidence="4"/>
<comment type="catalytic activity">
    <reaction evidence="1 4">
        <text>alpha,alpha-trehalose 6-phosphate + H2O = alpha,alpha-trehalose + phosphate</text>
        <dbReference type="Rhea" id="RHEA:23420"/>
        <dbReference type="ChEBI" id="CHEBI:15377"/>
        <dbReference type="ChEBI" id="CHEBI:16551"/>
        <dbReference type="ChEBI" id="CHEBI:43474"/>
        <dbReference type="ChEBI" id="CHEBI:58429"/>
        <dbReference type="EC" id="3.1.3.12"/>
    </reaction>
</comment>
<comment type="similarity">
    <text evidence="4">Belongs to the trehalose phosphatase family.</text>
</comment>
<evidence type="ECO:0000256" key="3">
    <source>
        <dbReference type="ARBA" id="ARBA00022801"/>
    </source>
</evidence>
<dbReference type="PANTHER" id="PTHR43768">
    <property type="entry name" value="TREHALOSE 6-PHOSPHATE PHOSPHATASE"/>
    <property type="match status" value="1"/>
</dbReference>
<dbReference type="Proteomes" id="UP001151287">
    <property type="component" value="Unassembled WGS sequence"/>
</dbReference>
<reference evidence="5" key="1">
    <citation type="journal article" date="2022" name="Cell">
        <title>Repeat-based holocentromeres influence genome architecture and karyotype evolution.</title>
        <authorList>
            <person name="Hofstatter P.G."/>
            <person name="Thangavel G."/>
            <person name="Lux T."/>
            <person name="Neumann P."/>
            <person name="Vondrak T."/>
            <person name="Novak P."/>
            <person name="Zhang M."/>
            <person name="Costa L."/>
            <person name="Castellani M."/>
            <person name="Scott A."/>
            <person name="Toegelov H."/>
            <person name="Fuchs J."/>
            <person name="Mata-Sucre Y."/>
            <person name="Dias Y."/>
            <person name="Vanzela A.L.L."/>
            <person name="Huettel B."/>
            <person name="Almeida C.C.S."/>
            <person name="Simkova H."/>
            <person name="Souza G."/>
            <person name="Pedrosa-Harand A."/>
            <person name="Macas J."/>
            <person name="Mayer K.F.X."/>
            <person name="Houben A."/>
            <person name="Marques A."/>
        </authorList>
    </citation>
    <scope>NUCLEOTIDE SEQUENCE</scope>
    <source>
        <strain evidence="5">RhyBre1mFocal</strain>
    </source>
</reference>
<organism evidence="5 6">
    <name type="scientific">Rhynchospora breviuscula</name>
    <dbReference type="NCBI Taxonomy" id="2022672"/>
    <lineage>
        <taxon>Eukaryota</taxon>
        <taxon>Viridiplantae</taxon>
        <taxon>Streptophyta</taxon>
        <taxon>Embryophyta</taxon>
        <taxon>Tracheophyta</taxon>
        <taxon>Spermatophyta</taxon>
        <taxon>Magnoliopsida</taxon>
        <taxon>Liliopsida</taxon>
        <taxon>Poales</taxon>
        <taxon>Cyperaceae</taxon>
        <taxon>Cyperoideae</taxon>
        <taxon>Rhynchosporeae</taxon>
        <taxon>Rhynchospora</taxon>
    </lineage>
</organism>
<dbReference type="InterPro" id="IPR003337">
    <property type="entry name" value="Trehalose_PPase"/>
</dbReference>
<dbReference type="Gene3D" id="3.30.70.1020">
    <property type="entry name" value="Trehalose-6-phosphate phosphatase related protein, domain 2"/>
    <property type="match status" value="1"/>
</dbReference>
<comment type="function">
    <text evidence="4">Removes the phosphate from trehalose 6-phosphate to produce free trehalose.</text>
</comment>
<dbReference type="InterPro" id="IPR044651">
    <property type="entry name" value="OTSB-like"/>
</dbReference>
<comment type="caution">
    <text evidence="5">The sequence shown here is derived from an EMBL/GenBank/DDBJ whole genome shotgun (WGS) entry which is preliminary data.</text>
</comment>
<dbReference type="Pfam" id="PF02358">
    <property type="entry name" value="Trehalose_PPase"/>
    <property type="match status" value="1"/>
</dbReference>
<dbReference type="GO" id="GO:0004805">
    <property type="term" value="F:trehalose-phosphatase activity"/>
    <property type="evidence" value="ECO:0007669"/>
    <property type="project" value="UniProtKB-EC"/>
</dbReference>